<evidence type="ECO:0000256" key="6">
    <source>
        <dbReference type="ARBA" id="ARBA00023157"/>
    </source>
</evidence>
<evidence type="ECO:0000256" key="2">
    <source>
        <dbReference type="ARBA" id="ARBA00022722"/>
    </source>
</evidence>
<dbReference type="Gene3D" id="1.10.575.10">
    <property type="entry name" value="P1 Nuclease"/>
    <property type="match status" value="1"/>
</dbReference>
<dbReference type="InterPro" id="IPR003154">
    <property type="entry name" value="S1/P1nuclease"/>
</dbReference>
<keyword evidence="4" id="KW-0255">Endonuclease</keyword>
<comment type="similarity">
    <text evidence="1">Belongs to the nuclease type I family.</text>
</comment>
<name>A0AAW0GRA3_9APHY</name>
<accession>A0AAW0GRA3</accession>
<dbReference type="PANTHER" id="PTHR33146:SF26">
    <property type="entry name" value="ENDONUCLEASE 4"/>
    <property type="match status" value="1"/>
</dbReference>
<dbReference type="Proteomes" id="UP001385951">
    <property type="component" value="Unassembled WGS sequence"/>
</dbReference>
<evidence type="ECO:0000256" key="4">
    <source>
        <dbReference type="ARBA" id="ARBA00022759"/>
    </source>
</evidence>
<keyword evidence="6" id="KW-1015">Disulfide bond</keyword>
<dbReference type="Pfam" id="PF02265">
    <property type="entry name" value="S1-P1_nuclease"/>
    <property type="match status" value="1"/>
</dbReference>
<evidence type="ECO:0000256" key="1">
    <source>
        <dbReference type="ARBA" id="ARBA00009547"/>
    </source>
</evidence>
<protein>
    <submittedName>
        <fullName evidence="8">Uncharacterized protein</fullName>
    </submittedName>
</protein>
<gene>
    <name evidence="8" type="ORF">QCA50_005500</name>
</gene>
<dbReference type="GO" id="GO:0016788">
    <property type="term" value="F:hydrolase activity, acting on ester bonds"/>
    <property type="evidence" value="ECO:0007669"/>
    <property type="project" value="InterPro"/>
</dbReference>
<dbReference type="SUPFAM" id="SSF48537">
    <property type="entry name" value="Phospholipase C/P1 nuclease"/>
    <property type="match status" value="1"/>
</dbReference>
<dbReference type="GO" id="GO:0003676">
    <property type="term" value="F:nucleic acid binding"/>
    <property type="evidence" value="ECO:0007669"/>
    <property type="project" value="InterPro"/>
</dbReference>
<comment type="caution">
    <text evidence="8">The sequence shown here is derived from an EMBL/GenBank/DDBJ whole genome shotgun (WGS) entry which is preliminary data.</text>
</comment>
<dbReference type="PANTHER" id="PTHR33146">
    <property type="entry name" value="ENDONUCLEASE 4"/>
    <property type="match status" value="1"/>
</dbReference>
<dbReference type="EMBL" id="JASBNA010000005">
    <property type="protein sequence ID" value="KAK7692094.1"/>
    <property type="molecule type" value="Genomic_DNA"/>
</dbReference>
<dbReference type="GO" id="GO:0046872">
    <property type="term" value="F:metal ion binding"/>
    <property type="evidence" value="ECO:0007669"/>
    <property type="project" value="UniProtKB-KW"/>
</dbReference>
<reference evidence="8 9" key="1">
    <citation type="submission" date="2022-09" db="EMBL/GenBank/DDBJ databases">
        <authorList>
            <person name="Palmer J.M."/>
        </authorList>
    </citation>
    <scope>NUCLEOTIDE SEQUENCE [LARGE SCALE GENOMIC DNA]</scope>
    <source>
        <strain evidence="8 9">DSM 7382</strain>
    </source>
</reference>
<keyword evidence="9" id="KW-1185">Reference proteome</keyword>
<organism evidence="8 9">
    <name type="scientific">Cerrena zonata</name>
    <dbReference type="NCBI Taxonomy" id="2478898"/>
    <lineage>
        <taxon>Eukaryota</taxon>
        <taxon>Fungi</taxon>
        <taxon>Dikarya</taxon>
        <taxon>Basidiomycota</taxon>
        <taxon>Agaricomycotina</taxon>
        <taxon>Agaricomycetes</taxon>
        <taxon>Polyporales</taxon>
        <taxon>Cerrenaceae</taxon>
        <taxon>Cerrena</taxon>
    </lineage>
</organism>
<keyword evidence="3" id="KW-0479">Metal-binding</keyword>
<evidence type="ECO:0000256" key="7">
    <source>
        <dbReference type="ARBA" id="ARBA00023180"/>
    </source>
</evidence>
<dbReference type="GO" id="GO:0006308">
    <property type="term" value="P:DNA catabolic process"/>
    <property type="evidence" value="ECO:0007669"/>
    <property type="project" value="InterPro"/>
</dbReference>
<evidence type="ECO:0000313" key="9">
    <source>
        <dbReference type="Proteomes" id="UP001385951"/>
    </source>
</evidence>
<dbReference type="InterPro" id="IPR008947">
    <property type="entry name" value="PLipase_C/P1_nuclease_dom_sf"/>
</dbReference>
<evidence type="ECO:0000256" key="3">
    <source>
        <dbReference type="ARBA" id="ARBA00022723"/>
    </source>
</evidence>
<sequence>MTSRPSVQVPRPICMRHGVRQMFSKALVDTYILDNPSDTGILTAHVKASHGGTAQTFAADMVKEIKTGSFKSLTSSWLSCSSTTQPVASKRSIDDDVTDFLSARATDAITPLACPLVWASESNAFDCSTVFSFTTGEDLCTGTYFNNAVPVIDLQIAKQGFRLAAWLNVLFDGATEL</sequence>
<keyword evidence="7" id="KW-0325">Glycoprotein</keyword>
<evidence type="ECO:0000313" key="8">
    <source>
        <dbReference type="EMBL" id="KAK7692094.1"/>
    </source>
</evidence>
<keyword evidence="2" id="KW-0540">Nuclease</keyword>
<evidence type="ECO:0000256" key="5">
    <source>
        <dbReference type="ARBA" id="ARBA00022801"/>
    </source>
</evidence>
<dbReference type="GO" id="GO:0004519">
    <property type="term" value="F:endonuclease activity"/>
    <property type="evidence" value="ECO:0007669"/>
    <property type="project" value="UniProtKB-KW"/>
</dbReference>
<proteinExistence type="inferred from homology"/>
<keyword evidence="5" id="KW-0378">Hydrolase</keyword>
<dbReference type="AlphaFoldDB" id="A0AAW0GRA3"/>